<organism evidence="3 4">
    <name type="scientific">Caballeronia calidae</name>
    <dbReference type="NCBI Taxonomy" id="1777139"/>
    <lineage>
        <taxon>Bacteria</taxon>
        <taxon>Pseudomonadati</taxon>
        <taxon>Pseudomonadota</taxon>
        <taxon>Betaproteobacteria</taxon>
        <taxon>Burkholderiales</taxon>
        <taxon>Burkholderiaceae</taxon>
        <taxon>Caballeronia</taxon>
    </lineage>
</organism>
<comment type="caution">
    <text evidence="3">The sequence shown here is derived from an EMBL/GenBank/DDBJ whole genome shotgun (WGS) entry which is preliminary data.</text>
</comment>
<dbReference type="Proteomes" id="UP000071859">
    <property type="component" value="Unassembled WGS sequence"/>
</dbReference>
<gene>
    <name evidence="3" type="ORF">AWB78_06282</name>
</gene>
<proteinExistence type="predicted"/>
<evidence type="ECO:0000256" key="1">
    <source>
        <dbReference type="SAM" id="SignalP"/>
    </source>
</evidence>
<dbReference type="InterPro" id="IPR005184">
    <property type="entry name" value="DUF306_Meta_HslJ"/>
</dbReference>
<protein>
    <submittedName>
        <fullName evidence="3">META domain protein</fullName>
    </submittedName>
</protein>
<evidence type="ECO:0000313" key="3">
    <source>
        <dbReference type="EMBL" id="SAL02155.1"/>
    </source>
</evidence>
<keyword evidence="1" id="KW-0732">Signal</keyword>
<dbReference type="EMBL" id="FCOX02000048">
    <property type="protein sequence ID" value="SAL02155.1"/>
    <property type="molecule type" value="Genomic_DNA"/>
</dbReference>
<name>A0A158E5K5_9BURK</name>
<accession>A0A158E5K5</accession>
<evidence type="ECO:0000313" key="4">
    <source>
        <dbReference type="Proteomes" id="UP000071859"/>
    </source>
</evidence>
<reference evidence="3" key="1">
    <citation type="submission" date="2016-01" db="EMBL/GenBank/DDBJ databases">
        <authorList>
            <person name="Peeters C."/>
        </authorList>
    </citation>
    <scope>NUCLEOTIDE SEQUENCE</scope>
    <source>
        <strain evidence="3">LMG 29321</strain>
    </source>
</reference>
<feature type="chain" id="PRO_5007624893" evidence="1">
    <location>
        <begin position="23"/>
        <end position="127"/>
    </location>
</feature>
<keyword evidence="4" id="KW-1185">Reference proteome</keyword>
<dbReference type="AlphaFoldDB" id="A0A158E5K5"/>
<dbReference type="OrthoDB" id="423130at2"/>
<sequence>MRWLTVTSSVVGALLWSAAVIAQPLTIDALQGNWMMTAPSTDERALPRFTIDGQSIQGFDGCNEFSGRLDQPGSIGSTRRGCPGQTLRLPFDLSDPMPRLTSGKIEKGKLTLPADGPFPETSFRKGS</sequence>
<feature type="signal peptide" evidence="1">
    <location>
        <begin position="1"/>
        <end position="22"/>
    </location>
</feature>
<dbReference type="RefSeq" id="WP_062610411.1">
    <property type="nucleotide sequence ID" value="NZ_FCOX02000048.1"/>
</dbReference>
<feature type="domain" description="DUF306" evidence="2">
    <location>
        <begin position="41"/>
        <end position="113"/>
    </location>
</feature>
<dbReference type="Pfam" id="PF03724">
    <property type="entry name" value="META"/>
    <property type="match status" value="1"/>
</dbReference>
<evidence type="ECO:0000259" key="2">
    <source>
        <dbReference type="Pfam" id="PF03724"/>
    </source>
</evidence>